<accession>A0A087SW52</accession>
<reference evidence="4 5" key="1">
    <citation type="submission" date="2013-11" db="EMBL/GenBank/DDBJ databases">
        <title>Genome sequencing of Stegodyphus mimosarum.</title>
        <authorList>
            <person name="Bechsgaard J."/>
        </authorList>
    </citation>
    <scope>NUCLEOTIDE SEQUENCE [LARGE SCALE GENOMIC DNA]</scope>
</reference>
<evidence type="ECO:0000259" key="3">
    <source>
        <dbReference type="PROSITE" id="PS50181"/>
    </source>
</evidence>
<evidence type="ECO:0000256" key="2">
    <source>
        <dbReference type="SAM" id="MobiDB-lite"/>
    </source>
</evidence>
<dbReference type="InterPro" id="IPR001810">
    <property type="entry name" value="F-box_dom"/>
</dbReference>
<dbReference type="InterPro" id="IPR035441">
    <property type="entry name" value="TFIIS/LEDGF_dom_sf"/>
</dbReference>
<keyword evidence="5" id="KW-1185">Reference proteome</keyword>
<dbReference type="GO" id="GO:0070449">
    <property type="term" value="C:elongin complex"/>
    <property type="evidence" value="ECO:0007669"/>
    <property type="project" value="InterPro"/>
</dbReference>
<dbReference type="EMBL" id="KK112225">
    <property type="protein sequence ID" value="KFM57091.1"/>
    <property type="molecule type" value="Genomic_DNA"/>
</dbReference>
<feature type="non-terminal residue" evidence="4">
    <location>
        <position position="805"/>
    </location>
</feature>
<dbReference type="AlphaFoldDB" id="A0A087SW52"/>
<dbReference type="SUPFAM" id="SSF47676">
    <property type="entry name" value="Conserved domain common to transcription factors TFIIS, elongin A, CRSP70"/>
    <property type="match status" value="1"/>
</dbReference>
<keyword evidence="4" id="KW-0648">Protein biosynthesis</keyword>
<feature type="compositionally biased region" description="Basic and acidic residues" evidence="2">
    <location>
        <begin position="266"/>
        <end position="455"/>
    </location>
</feature>
<dbReference type="Proteomes" id="UP000054359">
    <property type="component" value="Unassembled WGS sequence"/>
</dbReference>
<name>A0A087SW52_STEMI</name>
<feature type="domain" description="F-box" evidence="3">
    <location>
        <begin position="575"/>
        <end position="619"/>
    </location>
</feature>
<dbReference type="InterPro" id="IPR051870">
    <property type="entry name" value="Elongin-A_domain"/>
</dbReference>
<sequence length="805" mass="90229">MSTPKQFVEHYKRKLERCMDDENVVLDTIHKLGKVPLPADVLLESGVYGLMKCIRKKEGKVGYEAINLVNKWKSVMIAAAKGSESLPAKAIDQVVSQNSEIRSSNTPLNFVNKLPVTTNHSLNWEKVCFQSNPVNKWDKNDSLCSAGISFENEQRSRSNSFTSHQENHLKISHNLDVDVCDSLSQSSNVHLITKAAEDQSANETSHYAKIIAPYSIDLKEGMFRAVKIKSEKPSRLSILKDYCSQEELVNCEIDYCSNSDYKKNIPSKKDINKVDDSKKGLNSVHKKEREKSSLDKSKLLNSSKREKDAVEKDCKLAKKGSEKNMIERDKTPVKSERDKTPVKSERDKTPVKSEKDKTHLKSEKDKTHVKSDKDKTPVKSDKAHVKLDKDKTPVKSDKDKISVKCDKEKISLKSDKDKISVKPEKEKSSVKSEKVKISMKSEKEKTSVKSEKDKTPLPSQKRKRESCSEYPDMVKNGKIKKNHSSSTESPNCPNGMKWRLHQVEVSSSGETALSETPNENGKSAKKRELPDDETAVFLSHKKERTSVYSGKKSLPAVLSLKEYCIHVLKKNIDSIKYLRKVPYNVIQPVLECCTPSQLINLENHNKYLMDHTNELWKKFCQKYYKDEVPQKHETWRSVYLRANKGKEKKLKGIIASIAASKAKSQPERQLKLADAPVKYSQGNSKLIKNTVNAGSPSFASSKVSSPLSASKISPSTSTAKVITESHIKYSHSNNKLMKVVVNSSSPSVSSSKVSPPVGAPSVSVSKTSPPLSSAKVSKPQKKHKKVAEAPLMSKVKKSMGLYKQK</sequence>
<dbReference type="OMA" id="HGYQNSP"/>
<organism evidence="4 5">
    <name type="scientific">Stegodyphus mimosarum</name>
    <name type="common">African social velvet spider</name>
    <dbReference type="NCBI Taxonomy" id="407821"/>
    <lineage>
        <taxon>Eukaryota</taxon>
        <taxon>Metazoa</taxon>
        <taxon>Ecdysozoa</taxon>
        <taxon>Arthropoda</taxon>
        <taxon>Chelicerata</taxon>
        <taxon>Arachnida</taxon>
        <taxon>Araneae</taxon>
        <taxon>Araneomorphae</taxon>
        <taxon>Entelegynae</taxon>
        <taxon>Eresoidea</taxon>
        <taxon>Eresidae</taxon>
        <taxon>Stegodyphus</taxon>
    </lineage>
</organism>
<evidence type="ECO:0000313" key="4">
    <source>
        <dbReference type="EMBL" id="KFM57091.1"/>
    </source>
</evidence>
<dbReference type="OrthoDB" id="21513at2759"/>
<evidence type="ECO:0000256" key="1">
    <source>
        <dbReference type="ARBA" id="ARBA00021346"/>
    </source>
</evidence>
<gene>
    <name evidence="4" type="ORF">X975_00042</name>
</gene>
<feature type="region of interest" description="Disordered" evidence="2">
    <location>
        <begin position="745"/>
        <end position="805"/>
    </location>
</feature>
<feature type="compositionally biased region" description="Polar residues" evidence="2">
    <location>
        <begin position="504"/>
        <end position="521"/>
    </location>
</feature>
<dbReference type="PANTHER" id="PTHR15141">
    <property type="entry name" value="TRANSCRIPTION ELONGATION FACTOR B POLYPEPTIDE 3"/>
    <property type="match status" value="1"/>
</dbReference>
<evidence type="ECO:0000313" key="5">
    <source>
        <dbReference type="Proteomes" id="UP000054359"/>
    </source>
</evidence>
<feature type="compositionally biased region" description="Low complexity" evidence="2">
    <location>
        <begin position="745"/>
        <end position="765"/>
    </location>
</feature>
<protein>
    <recommendedName>
        <fullName evidence="1">Elongin-A</fullName>
    </recommendedName>
</protein>
<dbReference type="GO" id="GO:0003746">
    <property type="term" value="F:translation elongation factor activity"/>
    <property type="evidence" value="ECO:0007669"/>
    <property type="project" value="UniProtKB-KW"/>
</dbReference>
<dbReference type="PROSITE" id="PS50181">
    <property type="entry name" value="FBOX"/>
    <property type="match status" value="1"/>
</dbReference>
<dbReference type="InterPro" id="IPR010684">
    <property type="entry name" value="RNA_pol_II_trans_fac_SIII_A"/>
</dbReference>
<keyword evidence="4" id="KW-0251">Elongation factor</keyword>
<dbReference type="Pfam" id="PF06881">
    <property type="entry name" value="Elongin_A"/>
    <property type="match status" value="1"/>
</dbReference>
<feature type="region of interest" description="Disordered" evidence="2">
    <location>
        <begin position="266"/>
        <end position="531"/>
    </location>
</feature>
<dbReference type="STRING" id="407821.A0A087SW52"/>
<proteinExistence type="predicted"/>
<dbReference type="GO" id="GO:0006368">
    <property type="term" value="P:transcription elongation by RNA polymerase II"/>
    <property type="evidence" value="ECO:0007669"/>
    <property type="project" value="InterPro"/>
</dbReference>
<dbReference type="PANTHER" id="PTHR15141:SF76">
    <property type="entry name" value="TRANSCRIPTION ELONGATION FACTOR B POLYPEPTIDE 3"/>
    <property type="match status" value="1"/>
</dbReference>
<dbReference type="Gene3D" id="6.10.250.3180">
    <property type="match status" value="1"/>
</dbReference>